<proteinExistence type="predicted"/>
<gene>
    <name evidence="1" type="ORF">CHH72_03050</name>
</gene>
<evidence type="ECO:0008006" key="3">
    <source>
        <dbReference type="Google" id="ProtNLM"/>
    </source>
</evidence>
<evidence type="ECO:0000313" key="1">
    <source>
        <dbReference type="EMBL" id="PAE90402.1"/>
    </source>
</evidence>
<evidence type="ECO:0000313" key="2">
    <source>
        <dbReference type="Proteomes" id="UP000216207"/>
    </source>
</evidence>
<name>A0A268P3S9_SHOCL</name>
<accession>A0A268P3S9</accession>
<sequence length="100" mass="11322">MDFPIIHTNIWDGVIAIPGIVLFIQIIKFMTPIKHRYLPTLATIAGLLLSIFVSHRHSLSAGLFMGFLYGNGAVGLYASFKTAWLAFRKDNNRPDEYHPY</sequence>
<dbReference type="EMBL" id="NPCC01000005">
    <property type="protein sequence ID" value="PAE90402.1"/>
    <property type="molecule type" value="Genomic_DNA"/>
</dbReference>
<organism evidence="1 2">
    <name type="scientific">Shouchella clausii</name>
    <name type="common">Alkalihalobacillus clausii</name>
    <dbReference type="NCBI Taxonomy" id="79880"/>
    <lineage>
        <taxon>Bacteria</taxon>
        <taxon>Bacillati</taxon>
        <taxon>Bacillota</taxon>
        <taxon>Bacilli</taxon>
        <taxon>Bacillales</taxon>
        <taxon>Bacillaceae</taxon>
        <taxon>Shouchella</taxon>
    </lineage>
</organism>
<reference evidence="1 2" key="1">
    <citation type="submission" date="2017-07" db="EMBL/GenBank/DDBJ databases">
        <title>Isolation and whole genome analysis of endospore-forming bacteria from heroin.</title>
        <authorList>
            <person name="Kalinowski J."/>
            <person name="Ahrens B."/>
            <person name="Al-Dilaimi A."/>
            <person name="Winkler A."/>
            <person name="Wibberg D."/>
            <person name="Schleenbecker U."/>
            <person name="Ruckert C."/>
            <person name="Wolfel R."/>
            <person name="Grass G."/>
        </authorList>
    </citation>
    <scope>NUCLEOTIDE SEQUENCE [LARGE SCALE GENOMIC DNA]</scope>
    <source>
        <strain evidence="1 2">7539</strain>
    </source>
</reference>
<dbReference type="Proteomes" id="UP000216207">
    <property type="component" value="Unassembled WGS sequence"/>
</dbReference>
<dbReference type="RefSeq" id="WP_035201668.1">
    <property type="nucleotide sequence ID" value="NZ_BOQQ01000003.1"/>
</dbReference>
<comment type="caution">
    <text evidence="1">The sequence shown here is derived from an EMBL/GenBank/DDBJ whole genome shotgun (WGS) entry which is preliminary data.</text>
</comment>
<dbReference type="AlphaFoldDB" id="A0A268P3S9"/>
<protein>
    <recommendedName>
        <fullName evidence="3">Holin</fullName>
    </recommendedName>
</protein>